<name>A0A9N9C868_9GLOM</name>
<dbReference type="AlphaFoldDB" id="A0A9N9C868"/>
<gene>
    <name evidence="1" type="ORF">DERYTH_LOCUS7234</name>
</gene>
<comment type="caution">
    <text evidence="1">The sequence shown here is derived from an EMBL/GenBank/DDBJ whole genome shotgun (WGS) entry which is preliminary data.</text>
</comment>
<accession>A0A9N9C868</accession>
<feature type="non-terminal residue" evidence="1">
    <location>
        <position position="138"/>
    </location>
</feature>
<evidence type="ECO:0000313" key="2">
    <source>
        <dbReference type="Proteomes" id="UP000789405"/>
    </source>
</evidence>
<reference evidence="1" key="1">
    <citation type="submission" date="2021-06" db="EMBL/GenBank/DDBJ databases">
        <authorList>
            <person name="Kallberg Y."/>
            <person name="Tangrot J."/>
            <person name="Rosling A."/>
        </authorList>
    </citation>
    <scope>NUCLEOTIDE SEQUENCE</scope>
    <source>
        <strain evidence="1">MA453B</strain>
    </source>
</reference>
<dbReference type="EMBL" id="CAJVPY010003463">
    <property type="protein sequence ID" value="CAG8592507.1"/>
    <property type="molecule type" value="Genomic_DNA"/>
</dbReference>
<organism evidence="1 2">
    <name type="scientific">Dentiscutata erythropus</name>
    <dbReference type="NCBI Taxonomy" id="1348616"/>
    <lineage>
        <taxon>Eukaryota</taxon>
        <taxon>Fungi</taxon>
        <taxon>Fungi incertae sedis</taxon>
        <taxon>Mucoromycota</taxon>
        <taxon>Glomeromycotina</taxon>
        <taxon>Glomeromycetes</taxon>
        <taxon>Diversisporales</taxon>
        <taxon>Gigasporaceae</taxon>
        <taxon>Dentiscutata</taxon>
    </lineage>
</organism>
<protein>
    <submittedName>
        <fullName evidence="1">7810_t:CDS:1</fullName>
    </submittedName>
</protein>
<dbReference type="Proteomes" id="UP000789405">
    <property type="component" value="Unassembled WGS sequence"/>
</dbReference>
<proteinExistence type="predicted"/>
<evidence type="ECO:0000313" key="1">
    <source>
        <dbReference type="EMBL" id="CAG8592507.1"/>
    </source>
</evidence>
<sequence length="138" mass="14992">MLILIEKVLSQDSCHLSPTKPKTIIGYYPAYSPNNLKPGIDFDINLSINHLNYIAFGPNDLVNNGNNTNPGGDPYAIMSRQSQFSKLNDLKNYKTKNNLNFTIILSVLLPTDASNLTQLLYVGSGPNSSVSSGGTALM</sequence>
<keyword evidence="2" id="KW-1185">Reference proteome</keyword>